<evidence type="ECO:0000313" key="11">
    <source>
        <dbReference type="Proteomes" id="UP000264146"/>
    </source>
</evidence>
<reference evidence="10" key="2">
    <citation type="submission" date="2018-06" db="EMBL/GenBank/DDBJ databases">
        <authorList>
            <consortium name="Pathogen Informatics"/>
            <person name="Doyle S."/>
        </authorList>
    </citation>
    <scope>NUCLEOTIDE SEQUENCE [LARGE SCALE GENOMIC DNA]</scope>
    <source>
        <strain evidence="10">NCTC12218</strain>
    </source>
</reference>
<dbReference type="InterPro" id="IPR051316">
    <property type="entry name" value="Zinc-reg_GTPase_activator"/>
</dbReference>
<keyword evidence="1" id="KW-0547">Nucleotide-binding</keyword>
<protein>
    <submittedName>
        <fullName evidence="10">Cobalamin synthesis protein</fullName>
    </submittedName>
    <submittedName>
        <fullName evidence="9">GTP-binding protein</fullName>
    </submittedName>
</protein>
<evidence type="ECO:0000313" key="12">
    <source>
        <dbReference type="Proteomes" id="UP000572988"/>
    </source>
</evidence>
<evidence type="ECO:0000313" key="8">
    <source>
        <dbReference type="EMBL" id="CAD7358808.1"/>
    </source>
</evidence>
<dbReference type="PANTHER" id="PTHR13748:SF62">
    <property type="entry name" value="COBW DOMAIN-CONTAINING PROTEIN"/>
    <property type="match status" value="1"/>
</dbReference>
<dbReference type="Gene3D" id="3.30.1220.10">
    <property type="entry name" value="CobW-like, C-terminal domain"/>
    <property type="match status" value="1"/>
</dbReference>
<comment type="similarity">
    <text evidence="4">Belongs to the SIMIBI class G3E GTPase family. ZNG1 subfamily.</text>
</comment>
<evidence type="ECO:0000256" key="2">
    <source>
        <dbReference type="ARBA" id="ARBA00022801"/>
    </source>
</evidence>
<dbReference type="InterPro" id="IPR027417">
    <property type="entry name" value="P-loop_NTPase"/>
</dbReference>
<evidence type="ECO:0000259" key="6">
    <source>
        <dbReference type="Pfam" id="PF02492"/>
    </source>
</evidence>
<dbReference type="EMBL" id="POVK01000004">
    <property type="protein sequence ID" value="NHA33319.1"/>
    <property type="molecule type" value="Genomic_DNA"/>
</dbReference>
<keyword evidence="3" id="KW-0143">Chaperone</keyword>
<keyword evidence="2" id="KW-0378">Hydrolase</keyword>
<reference evidence="8 11" key="3">
    <citation type="submission" date="2020-11" db="EMBL/GenBank/DDBJ databases">
        <authorList>
            <consortium name="Pathogen Informatics"/>
        </authorList>
    </citation>
    <scope>NUCLEOTIDE SEQUENCE [LARGE SCALE GENOMIC DNA]</scope>
    <source>
        <strain evidence="8 11">NCTC12218</strain>
    </source>
</reference>
<reference evidence="9 12" key="1">
    <citation type="submission" date="2018-01" db="EMBL/GenBank/DDBJ databases">
        <title>Complete genome sequence of Staphylococcus Scheliferi isolated from human.</title>
        <authorList>
            <person name="Abouelkhair M.A."/>
            <person name="Bemis D.A."/>
            <person name="Kania S.A."/>
        </authorList>
    </citation>
    <scope>NUCLEOTIDE SEQUENCE [LARGE SCALE GENOMIC DNA]</scope>
    <source>
        <strain evidence="9 12">ATCC 43808</strain>
    </source>
</reference>
<evidence type="ECO:0000256" key="3">
    <source>
        <dbReference type="ARBA" id="ARBA00023186"/>
    </source>
</evidence>
<evidence type="ECO:0000313" key="10">
    <source>
        <dbReference type="EMBL" id="SUM86807.1"/>
    </source>
</evidence>
<dbReference type="GO" id="GO:0000166">
    <property type="term" value="F:nucleotide binding"/>
    <property type="evidence" value="ECO:0007669"/>
    <property type="project" value="UniProtKB-KW"/>
</dbReference>
<dbReference type="AlphaFoldDB" id="A0A7Z7QNB5"/>
<evidence type="ECO:0000256" key="4">
    <source>
        <dbReference type="ARBA" id="ARBA00034320"/>
    </source>
</evidence>
<dbReference type="Gene3D" id="3.40.50.300">
    <property type="entry name" value="P-loop containing nucleotide triphosphate hydrolases"/>
    <property type="match status" value="1"/>
</dbReference>
<dbReference type="InterPro" id="IPR011629">
    <property type="entry name" value="CobW-like_C"/>
</dbReference>
<dbReference type="SUPFAM" id="SSF52540">
    <property type="entry name" value="P-loop containing nucleoside triphosphate hydrolases"/>
    <property type="match status" value="1"/>
</dbReference>
<dbReference type="EMBL" id="UHEF01000001">
    <property type="protein sequence ID" value="SUM86807.1"/>
    <property type="molecule type" value="Genomic_DNA"/>
</dbReference>
<dbReference type="GO" id="GO:0016787">
    <property type="term" value="F:hydrolase activity"/>
    <property type="evidence" value="ECO:0007669"/>
    <property type="project" value="UniProtKB-KW"/>
</dbReference>
<comment type="catalytic activity">
    <reaction evidence="5">
        <text>GTP + H2O = GDP + phosphate + H(+)</text>
        <dbReference type="Rhea" id="RHEA:19669"/>
        <dbReference type="ChEBI" id="CHEBI:15377"/>
        <dbReference type="ChEBI" id="CHEBI:15378"/>
        <dbReference type="ChEBI" id="CHEBI:37565"/>
        <dbReference type="ChEBI" id="CHEBI:43474"/>
        <dbReference type="ChEBI" id="CHEBI:58189"/>
    </reaction>
    <physiologicalReaction direction="left-to-right" evidence="5">
        <dbReference type="Rhea" id="RHEA:19670"/>
    </physiologicalReaction>
</comment>
<evidence type="ECO:0000259" key="7">
    <source>
        <dbReference type="Pfam" id="PF07683"/>
    </source>
</evidence>
<feature type="domain" description="CobW/HypB/UreG nucleotide-binding" evidence="6">
    <location>
        <begin position="3"/>
        <end position="173"/>
    </location>
</feature>
<dbReference type="RefSeq" id="WP_016426099.1">
    <property type="nucleotide sequence ID" value="NZ_CABKRV010000002.1"/>
</dbReference>
<dbReference type="GeneID" id="93789138"/>
<evidence type="ECO:0000256" key="5">
    <source>
        <dbReference type="ARBA" id="ARBA00049117"/>
    </source>
</evidence>
<dbReference type="Proteomes" id="UP000264146">
    <property type="component" value="Chromosome"/>
</dbReference>
<gene>
    <name evidence="10" type="primary">yjiA_1</name>
    <name evidence="9" type="ORF">C1O36_02045</name>
    <name evidence="10" type="ORF">NCTC12218_00392</name>
</gene>
<dbReference type="PANTHER" id="PTHR13748">
    <property type="entry name" value="COBW-RELATED"/>
    <property type="match status" value="1"/>
</dbReference>
<evidence type="ECO:0000313" key="9">
    <source>
        <dbReference type="EMBL" id="NHA33319.1"/>
    </source>
</evidence>
<keyword evidence="12" id="KW-1185">Reference proteome</keyword>
<evidence type="ECO:0000256" key="1">
    <source>
        <dbReference type="ARBA" id="ARBA00022741"/>
    </source>
</evidence>
<feature type="domain" description="CobW C-terminal" evidence="7">
    <location>
        <begin position="214"/>
        <end position="294"/>
    </location>
</feature>
<dbReference type="InterPro" id="IPR003495">
    <property type="entry name" value="CobW/HypB/UreG_nucleotide-bd"/>
</dbReference>
<dbReference type="SUPFAM" id="SSF90002">
    <property type="entry name" value="Hypothetical protein YjiA, C-terminal domain"/>
    <property type="match status" value="1"/>
</dbReference>
<organism evidence="10">
    <name type="scientific">Staphylococcus schleiferi</name>
    <dbReference type="NCBI Taxonomy" id="1295"/>
    <lineage>
        <taxon>Bacteria</taxon>
        <taxon>Bacillati</taxon>
        <taxon>Bacillota</taxon>
        <taxon>Bacilli</taxon>
        <taxon>Bacillales</taxon>
        <taxon>Staphylococcaceae</taxon>
        <taxon>Staphylococcus</taxon>
    </lineage>
</organism>
<accession>A0A7Z7QNB5</accession>
<dbReference type="Pfam" id="PF02492">
    <property type="entry name" value="cobW"/>
    <property type="match status" value="1"/>
</dbReference>
<name>A0A7Z7QNB5_STASC</name>
<dbReference type="GO" id="GO:0005737">
    <property type="term" value="C:cytoplasm"/>
    <property type="evidence" value="ECO:0007669"/>
    <property type="project" value="TreeGrafter"/>
</dbReference>
<dbReference type="Proteomes" id="UP000572988">
    <property type="component" value="Unassembled WGS sequence"/>
</dbReference>
<proteinExistence type="inferred from homology"/>
<dbReference type="InterPro" id="IPR036627">
    <property type="entry name" value="CobW-likC_sf"/>
</dbReference>
<sequence length="300" mass="33848">MDIVILSGFLGGGKTSTLNYLVQDALDNHLKPAVIMNDFGARSVDEHLVTEDVQMEVLVNGCICCELKEDVSQQLHELYLSYQPDIVLVECSGVAHPIGVFDACMTPVLAPYIEDITMLGLVDVAAYYEKKELPESVHHLIFEQFRYCSHLILNKIDLLNNEALLSVVDEIQQTYPNIPYILTSYGELTLNEVQHQSQCQVNERSSVHHHGQLSHLMYEFDAPVQQTALIEGLQGLEDIYRIKGFVYLKDCENPCVVQYTLGNLEIKPCPIPMKPYLIVVGHNLDYQEITDTFDVMELAS</sequence>
<dbReference type="Pfam" id="PF07683">
    <property type="entry name" value="CobW_C"/>
    <property type="match status" value="1"/>
</dbReference>
<dbReference type="EMBL" id="LR962863">
    <property type="protein sequence ID" value="CAD7358808.1"/>
    <property type="molecule type" value="Genomic_DNA"/>
</dbReference>